<feature type="short sequence motif" description="GXSXG" evidence="2">
    <location>
        <begin position="277"/>
        <end position="281"/>
    </location>
</feature>
<dbReference type="GO" id="GO:0019369">
    <property type="term" value="P:arachidonate metabolic process"/>
    <property type="evidence" value="ECO:0007669"/>
    <property type="project" value="TreeGrafter"/>
</dbReference>
<evidence type="ECO:0000256" key="2">
    <source>
        <dbReference type="PROSITE-ProRule" id="PRU01161"/>
    </source>
</evidence>
<dbReference type="GO" id="GO:0047499">
    <property type="term" value="F:calcium-independent phospholipase A2 activity"/>
    <property type="evidence" value="ECO:0007669"/>
    <property type="project" value="TreeGrafter"/>
</dbReference>
<evidence type="ECO:0000256" key="1">
    <source>
        <dbReference type="ARBA" id="ARBA00023098"/>
    </source>
</evidence>
<accession>A0A6A5U356</accession>
<name>A0A6A5U356_9PLEO</name>
<feature type="active site" description="Nucleophile" evidence="2">
    <location>
        <position position="279"/>
    </location>
</feature>
<dbReference type="InterPro" id="IPR002641">
    <property type="entry name" value="PNPLA_dom"/>
</dbReference>
<keyword evidence="2" id="KW-0378">Hydrolase</keyword>
<dbReference type="PANTHER" id="PTHR24185:SF4">
    <property type="entry name" value="SERINE HYDROLASE, PUTATIVE (AFU_ORTHOLOGUE AFUA_2G07870)-RELATED"/>
    <property type="match status" value="1"/>
</dbReference>
<evidence type="ECO:0000313" key="6">
    <source>
        <dbReference type="Proteomes" id="UP000800035"/>
    </source>
</evidence>
<dbReference type="PROSITE" id="PS51635">
    <property type="entry name" value="PNPLA"/>
    <property type="match status" value="1"/>
</dbReference>
<dbReference type="AlphaFoldDB" id="A0A6A5U356"/>
<dbReference type="OrthoDB" id="1658288at2759"/>
<evidence type="ECO:0000256" key="3">
    <source>
        <dbReference type="SAM" id="MobiDB-lite"/>
    </source>
</evidence>
<reference evidence="5" key="1">
    <citation type="journal article" date="2020" name="Stud. Mycol.">
        <title>101 Dothideomycetes genomes: a test case for predicting lifestyles and emergence of pathogens.</title>
        <authorList>
            <person name="Haridas S."/>
            <person name="Albert R."/>
            <person name="Binder M."/>
            <person name="Bloem J."/>
            <person name="Labutti K."/>
            <person name="Salamov A."/>
            <person name="Andreopoulos B."/>
            <person name="Baker S."/>
            <person name="Barry K."/>
            <person name="Bills G."/>
            <person name="Bluhm B."/>
            <person name="Cannon C."/>
            <person name="Castanera R."/>
            <person name="Culley D."/>
            <person name="Daum C."/>
            <person name="Ezra D."/>
            <person name="Gonzalez J."/>
            <person name="Henrissat B."/>
            <person name="Kuo A."/>
            <person name="Liang C."/>
            <person name="Lipzen A."/>
            <person name="Lutzoni F."/>
            <person name="Magnuson J."/>
            <person name="Mondo S."/>
            <person name="Nolan M."/>
            <person name="Ohm R."/>
            <person name="Pangilinan J."/>
            <person name="Park H.-J."/>
            <person name="Ramirez L."/>
            <person name="Alfaro M."/>
            <person name="Sun H."/>
            <person name="Tritt A."/>
            <person name="Yoshinaga Y."/>
            <person name="Zwiers L.-H."/>
            <person name="Turgeon B."/>
            <person name="Goodwin S."/>
            <person name="Spatafora J."/>
            <person name="Crous P."/>
            <person name="Grigoriev I."/>
        </authorList>
    </citation>
    <scope>NUCLEOTIDE SEQUENCE</scope>
    <source>
        <strain evidence="5">CBS 675.92</strain>
    </source>
</reference>
<keyword evidence="2" id="KW-0442">Lipid degradation</keyword>
<dbReference type="GO" id="GO:0016020">
    <property type="term" value="C:membrane"/>
    <property type="evidence" value="ECO:0007669"/>
    <property type="project" value="TreeGrafter"/>
</dbReference>
<dbReference type="EMBL" id="ML976989">
    <property type="protein sequence ID" value="KAF1957416.1"/>
    <property type="molecule type" value="Genomic_DNA"/>
</dbReference>
<sequence length="565" mass="62265">MSWAQVDFSLVRYSPVEGTHYFYDPAHPTSIQFLLNGNWESWDIGYVKYKAQDPDVRRIAAEAEARVLRDGHLAYRQWPSEPPPASLAGFGARGSPHASVESPLPSPGSLDYPSPSPQTHLPTTGLPRSVPVPSTPQAHEYPTPASPTHHSYTTTPYGPQPPPQNAGPAPILPVTSAPSPSVNLPPPPFGQTYVLINSNNLPSHAAQPPSSIPPPQVVAPPPIVLSRNRETKILLSLDGDGIRGLSQVLLVESLVNAVCSKVGAPIEPYQIFDLFGGCSMGGVLALLLGRLRMQAHSAREAYKLIAKEVFPNKRDFFTSFDPHAPPVAHDGQAVEDAVKTVVTQEIGNLEQTLYDTRPDSADVFVVSTRIDIGTNKAALMRSYQTRRITGPEIDANMTVWEAMRGACIAPRYFERRNGLNWRPVIEPGVVDHGTAKNNPIRDILYECRKLYRYANDLMIIVSIGSGQGFDPNRELPEMAKSVHDRVIEGGVWGEKFEQDHHALMERGWMKYFRFNVPDLQDVPLEEWCHEEKIKEKTLAYLARPDVGAMFYACVDAITAVLVGGQ</sequence>
<feature type="domain" description="PNPLA" evidence="4">
    <location>
        <begin position="235"/>
        <end position="444"/>
    </location>
</feature>
<organism evidence="5 6">
    <name type="scientific">Byssothecium circinans</name>
    <dbReference type="NCBI Taxonomy" id="147558"/>
    <lineage>
        <taxon>Eukaryota</taxon>
        <taxon>Fungi</taxon>
        <taxon>Dikarya</taxon>
        <taxon>Ascomycota</taxon>
        <taxon>Pezizomycotina</taxon>
        <taxon>Dothideomycetes</taxon>
        <taxon>Pleosporomycetidae</taxon>
        <taxon>Pleosporales</taxon>
        <taxon>Massarineae</taxon>
        <taxon>Massarinaceae</taxon>
        <taxon>Byssothecium</taxon>
    </lineage>
</organism>
<dbReference type="GO" id="GO:0016042">
    <property type="term" value="P:lipid catabolic process"/>
    <property type="evidence" value="ECO:0007669"/>
    <property type="project" value="UniProtKB-UniRule"/>
</dbReference>
<keyword evidence="1 2" id="KW-0443">Lipid metabolism</keyword>
<evidence type="ECO:0000313" key="5">
    <source>
        <dbReference type="EMBL" id="KAF1957416.1"/>
    </source>
</evidence>
<evidence type="ECO:0000259" key="4">
    <source>
        <dbReference type="PROSITE" id="PS51635"/>
    </source>
</evidence>
<dbReference type="SUPFAM" id="SSF52151">
    <property type="entry name" value="FabD/lysophospholipase-like"/>
    <property type="match status" value="1"/>
</dbReference>
<dbReference type="Proteomes" id="UP000800035">
    <property type="component" value="Unassembled WGS sequence"/>
</dbReference>
<dbReference type="Pfam" id="PF01734">
    <property type="entry name" value="Patatin"/>
    <property type="match status" value="1"/>
</dbReference>
<keyword evidence="6" id="KW-1185">Reference proteome</keyword>
<comment type="caution">
    <text evidence="2">Lacks conserved residue(s) required for the propagation of feature annotation.</text>
</comment>
<dbReference type="Gene3D" id="3.40.1090.10">
    <property type="entry name" value="Cytosolic phospholipase A2 catalytic domain"/>
    <property type="match status" value="1"/>
</dbReference>
<feature type="short sequence motif" description="GXGXXG" evidence="2">
    <location>
        <begin position="239"/>
        <end position="244"/>
    </location>
</feature>
<proteinExistence type="predicted"/>
<dbReference type="PANTHER" id="PTHR24185">
    <property type="entry name" value="CALCIUM-INDEPENDENT PHOSPHOLIPASE A2-GAMMA"/>
    <property type="match status" value="1"/>
</dbReference>
<dbReference type="InterPro" id="IPR016035">
    <property type="entry name" value="Acyl_Trfase/lysoPLipase"/>
</dbReference>
<protein>
    <submittedName>
        <fullName evidence="5">FabD/lysophospholipase-like protein</fullName>
    </submittedName>
</protein>
<gene>
    <name evidence="5" type="ORF">CC80DRAFT_443620</name>
</gene>
<feature type="active site" description="Proton acceptor" evidence="2">
    <location>
        <position position="431"/>
    </location>
</feature>
<feature type="region of interest" description="Disordered" evidence="3">
    <location>
        <begin position="84"/>
        <end position="183"/>
    </location>
</feature>
<feature type="non-terminal residue" evidence="5">
    <location>
        <position position="565"/>
    </location>
</feature>
<dbReference type="GO" id="GO:0046486">
    <property type="term" value="P:glycerolipid metabolic process"/>
    <property type="evidence" value="ECO:0007669"/>
    <property type="project" value="UniProtKB-ARBA"/>
</dbReference>